<keyword evidence="3" id="KW-0539">Nucleus</keyword>
<evidence type="ECO:0000256" key="1">
    <source>
        <dbReference type="ARBA" id="ARBA00004123"/>
    </source>
</evidence>
<feature type="domain" description="RRM" evidence="5">
    <location>
        <begin position="103"/>
        <end position="185"/>
    </location>
</feature>
<dbReference type="Proteomes" id="UP001372834">
    <property type="component" value="Unassembled WGS sequence"/>
</dbReference>
<dbReference type="GO" id="GO:0003723">
    <property type="term" value="F:RNA binding"/>
    <property type="evidence" value="ECO:0007669"/>
    <property type="project" value="UniProtKB-UniRule"/>
</dbReference>
<dbReference type="Proteomes" id="UP001359485">
    <property type="component" value="Unassembled WGS sequence"/>
</dbReference>
<gene>
    <name evidence="7" type="ORF">RUM43_012434</name>
    <name evidence="6" type="ORF">RUM44_002515</name>
</gene>
<accession>A0AAN8S0D0</accession>
<dbReference type="SUPFAM" id="SSF54928">
    <property type="entry name" value="RNA-binding domain, RBD"/>
    <property type="match status" value="2"/>
</dbReference>
<organism evidence="7 9">
    <name type="scientific">Polyplax serrata</name>
    <name type="common">Common mouse louse</name>
    <dbReference type="NCBI Taxonomy" id="468196"/>
    <lineage>
        <taxon>Eukaryota</taxon>
        <taxon>Metazoa</taxon>
        <taxon>Ecdysozoa</taxon>
        <taxon>Arthropoda</taxon>
        <taxon>Hexapoda</taxon>
        <taxon>Insecta</taxon>
        <taxon>Pterygota</taxon>
        <taxon>Neoptera</taxon>
        <taxon>Paraneoptera</taxon>
        <taxon>Psocodea</taxon>
        <taxon>Troctomorpha</taxon>
        <taxon>Phthiraptera</taxon>
        <taxon>Anoplura</taxon>
        <taxon>Polyplacidae</taxon>
        <taxon>Polyplax</taxon>
    </lineage>
</organism>
<dbReference type="GO" id="GO:0010468">
    <property type="term" value="P:regulation of gene expression"/>
    <property type="evidence" value="ECO:0007669"/>
    <property type="project" value="TreeGrafter"/>
</dbReference>
<dbReference type="PROSITE" id="PS50102">
    <property type="entry name" value="RRM"/>
    <property type="match status" value="2"/>
</dbReference>
<protein>
    <recommendedName>
        <fullName evidence="5">RRM domain-containing protein</fullName>
    </recommendedName>
</protein>
<dbReference type="InterPro" id="IPR000504">
    <property type="entry name" value="RRM_dom"/>
</dbReference>
<reference evidence="7 9" key="1">
    <citation type="submission" date="2023-10" db="EMBL/GenBank/DDBJ databases">
        <title>Genomes of two closely related lineages of the louse Polyplax serrata with different host specificities.</title>
        <authorList>
            <person name="Martinu J."/>
            <person name="Tarabai H."/>
            <person name="Stefka J."/>
            <person name="Hypsa V."/>
        </authorList>
    </citation>
    <scope>NUCLEOTIDE SEQUENCE [LARGE SCALE GENOMIC DNA]</scope>
    <source>
        <strain evidence="6">98ZLc_SE</strain>
        <strain evidence="7">HR10_N</strain>
    </source>
</reference>
<dbReference type="PANTHER" id="PTHR48033:SF10">
    <property type="entry name" value="RNA-BINDING PROTEIN SQUID"/>
    <property type="match status" value="1"/>
</dbReference>
<dbReference type="Gene3D" id="3.30.70.330">
    <property type="match status" value="2"/>
</dbReference>
<keyword evidence="8" id="KW-1185">Reference proteome</keyword>
<evidence type="ECO:0000256" key="4">
    <source>
        <dbReference type="PROSITE-ProRule" id="PRU00176"/>
    </source>
</evidence>
<evidence type="ECO:0000256" key="2">
    <source>
        <dbReference type="ARBA" id="ARBA00022884"/>
    </source>
</evidence>
<dbReference type="EMBL" id="JAWJWE010000040">
    <property type="protein sequence ID" value="KAK6619677.1"/>
    <property type="molecule type" value="Genomic_DNA"/>
</dbReference>
<dbReference type="AlphaFoldDB" id="A0AAN8S0D0"/>
<dbReference type="PANTHER" id="PTHR48033">
    <property type="entry name" value="RNA-BINDING (RRM/RBD/RNP MOTIFS) FAMILY PROTEIN"/>
    <property type="match status" value="1"/>
</dbReference>
<dbReference type="EMBL" id="JAWJWF010000050">
    <property type="protein sequence ID" value="KAK6618073.1"/>
    <property type="molecule type" value="Genomic_DNA"/>
</dbReference>
<name>A0AAN8S0D0_POLSC</name>
<evidence type="ECO:0000256" key="3">
    <source>
        <dbReference type="ARBA" id="ARBA00023242"/>
    </source>
</evidence>
<evidence type="ECO:0000313" key="8">
    <source>
        <dbReference type="Proteomes" id="UP001359485"/>
    </source>
</evidence>
<sequence length="268" mass="30187">MEYRNGPSKGTAGIRGKDDDKKLFVGGLPKPCGEKELSETFSKFGAIESINIKKDPMTKVSRGFCFIVFSDPNVVEQILASGDICINGKKVDPRRVTKTTAPGKIFVGGLTTEFTEEKIKEHFGRFGKITEIQWPFDRQKNQKRAYCFLTYENRDSAAEVLKTSKQEVLGKELDVKTVKLNPETTWQHGGAVGAYAARGAYAPTYTAYAYPAYNYEYPAVDYTGYEDYYKTYETYYDSYDYETYPPAYASRAPRGGRTAGGYARHTPY</sequence>
<feature type="domain" description="RRM" evidence="5">
    <location>
        <begin position="21"/>
        <end position="103"/>
    </location>
</feature>
<dbReference type="Pfam" id="PF00076">
    <property type="entry name" value="RRM_1"/>
    <property type="match status" value="2"/>
</dbReference>
<evidence type="ECO:0000259" key="5">
    <source>
        <dbReference type="PROSITE" id="PS50102"/>
    </source>
</evidence>
<dbReference type="InterPro" id="IPR035979">
    <property type="entry name" value="RBD_domain_sf"/>
</dbReference>
<dbReference type="GO" id="GO:0000785">
    <property type="term" value="C:chromatin"/>
    <property type="evidence" value="ECO:0007669"/>
    <property type="project" value="TreeGrafter"/>
</dbReference>
<evidence type="ECO:0000313" key="9">
    <source>
        <dbReference type="Proteomes" id="UP001372834"/>
    </source>
</evidence>
<dbReference type="GO" id="GO:0005654">
    <property type="term" value="C:nucleoplasm"/>
    <property type="evidence" value="ECO:0007669"/>
    <property type="project" value="TreeGrafter"/>
</dbReference>
<dbReference type="InterPro" id="IPR012677">
    <property type="entry name" value="Nucleotide-bd_a/b_plait_sf"/>
</dbReference>
<evidence type="ECO:0000313" key="7">
    <source>
        <dbReference type="EMBL" id="KAK6619677.1"/>
    </source>
</evidence>
<proteinExistence type="predicted"/>
<comment type="caution">
    <text evidence="7">The sequence shown here is derived from an EMBL/GenBank/DDBJ whole genome shotgun (WGS) entry which is preliminary data.</text>
</comment>
<comment type="subcellular location">
    <subcellularLocation>
        <location evidence="1">Nucleus</location>
    </subcellularLocation>
</comment>
<evidence type="ECO:0000313" key="6">
    <source>
        <dbReference type="EMBL" id="KAK6618073.1"/>
    </source>
</evidence>
<keyword evidence="2 4" id="KW-0694">RNA-binding</keyword>
<dbReference type="SMART" id="SM00360">
    <property type="entry name" value="RRM"/>
    <property type="match status" value="2"/>
</dbReference>